<dbReference type="Proteomes" id="UP001501444">
    <property type="component" value="Unassembled WGS sequence"/>
</dbReference>
<evidence type="ECO:0000259" key="1">
    <source>
        <dbReference type="Pfam" id="PF00899"/>
    </source>
</evidence>
<gene>
    <name evidence="2" type="ORF">GCM10010170_037710</name>
</gene>
<reference evidence="3" key="1">
    <citation type="journal article" date="2019" name="Int. J. Syst. Evol. Microbiol.">
        <title>The Global Catalogue of Microorganisms (GCM) 10K type strain sequencing project: providing services to taxonomists for standard genome sequencing and annotation.</title>
        <authorList>
            <consortium name="The Broad Institute Genomics Platform"/>
            <consortium name="The Broad Institute Genome Sequencing Center for Infectious Disease"/>
            <person name="Wu L."/>
            <person name="Ma J."/>
        </authorList>
    </citation>
    <scope>NUCLEOTIDE SEQUENCE [LARGE SCALE GENOMIC DNA]</scope>
    <source>
        <strain evidence="3">JCM 3272</strain>
    </source>
</reference>
<dbReference type="InterPro" id="IPR045886">
    <property type="entry name" value="ThiF/MoeB/HesA"/>
</dbReference>
<organism evidence="2 3">
    <name type="scientific">Dactylosporangium salmoneum</name>
    <dbReference type="NCBI Taxonomy" id="53361"/>
    <lineage>
        <taxon>Bacteria</taxon>
        <taxon>Bacillati</taxon>
        <taxon>Actinomycetota</taxon>
        <taxon>Actinomycetes</taxon>
        <taxon>Micromonosporales</taxon>
        <taxon>Micromonosporaceae</taxon>
        <taxon>Dactylosporangium</taxon>
    </lineage>
</organism>
<dbReference type="Gene3D" id="3.40.50.720">
    <property type="entry name" value="NAD(P)-binding Rossmann-like Domain"/>
    <property type="match status" value="1"/>
</dbReference>
<comment type="caution">
    <text evidence="2">The sequence shown here is derived from an EMBL/GenBank/DDBJ whole genome shotgun (WGS) entry which is preliminary data.</text>
</comment>
<dbReference type="InterPro" id="IPR035985">
    <property type="entry name" value="Ubiquitin-activating_enz"/>
</dbReference>
<dbReference type="RefSeq" id="WP_344613722.1">
    <property type="nucleotide sequence ID" value="NZ_BAAARV010000027.1"/>
</dbReference>
<feature type="domain" description="THIF-type NAD/FAD binding fold" evidence="1">
    <location>
        <begin position="116"/>
        <end position="354"/>
    </location>
</feature>
<evidence type="ECO:0000313" key="3">
    <source>
        <dbReference type="Proteomes" id="UP001501444"/>
    </source>
</evidence>
<evidence type="ECO:0000313" key="2">
    <source>
        <dbReference type="EMBL" id="GAA2348840.1"/>
    </source>
</evidence>
<proteinExistence type="predicted"/>
<dbReference type="PANTHER" id="PTHR10953">
    <property type="entry name" value="UBIQUITIN-ACTIVATING ENZYME E1"/>
    <property type="match status" value="1"/>
</dbReference>
<name>A0ABP5TBJ9_9ACTN</name>
<dbReference type="SUPFAM" id="SSF69572">
    <property type="entry name" value="Activating enzymes of the ubiquitin-like proteins"/>
    <property type="match status" value="1"/>
</dbReference>
<dbReference type="PANTHER" id="PTHR10953:SF102">
    <property type="entry name" value="ADENYLYLTRANSFERASE AND SULFURTRANSFERASE MOCS3"/>
    <property type="match status" value="1"/>
</dbReference>
<dbReference type="InterPro" id="IPR000594">
    <property type="entry name" value="ThiF_NAD_FAD-bd"/>
</dbReference>
<dbReference type="EMBL" id="BAAARV010000027">
    <property type="protein sequence ID" value="GAA2348840.1"/>
    <property type="molecule type" value="Genomic_DNA"/>
</dbReference>
<accession>A0ABP5TBJ9</accession>
<protein>
    <recommendedName>
        <fullName evidence="1">THIF-type NAD/FAD binding fold domain-containing protein</fullName>
    </recommendedName>
</protein>
<dbReference type="Pfam" id="PF00899">
    <property type="entry name" value="ThiF"/>
    <property type="match status" value="1"/>
</dbReference>
<keyword evidence="3" id="KW-1185">Reference proteome</keyword>
<sequence length="362" mass="38672">MQPRLKSIAVVQRPAEVILVGRAMELTYLADPDGSVAALLQILAQGAHPVTGLPAAMRERGFTVTEADMAAAVAALDEVGVLLPADTDAGLDPDTLRRYESNLRFYDLFAGLERPGAAFHRAMRDADVLLLGAGGVGSGVLQSLVGLGAGRVRLVDFDVVEEKNLARQFAYNRADVGRAKVDAARDWAVRYSPGTTAVEAVHERVADAATIRRLGAGASVVVSCIDSPSDIQLLVNEACFELGVPFVTGGLQYSTLFYWSVEPGVSPCRLCLELNRADEGATQEFEQSVMMSAEFVNRATGPVAQLLAGFMALETGRYLTRTDPPVAAATYHTFDLTDGMRTTQEPWPRHPGCTLCHPAPGA</sequence>